<proteinExistence type="predicted"/>
<comment type="caution">
    <text evidence="2">The sequence shown here is derived from an EMBL/GenBank/DDBJ whole genome shotgun (WGS) entry which is preliminary data.</text>
</comment>
<reference evidence="2" key="1">
    <citation type="journal article" date="2019" name="Sci. Rep.">
        <title>Draft genome of Tanacetum cinerariifolium, the natural source of mosquito coil.</title>
        <authorList>
            <person name="Yamashiro T."/>
            <person name="Shiraishi A."/>
            <person name="Satake H."/>
            <person name="Nakayama K."/>
        </authorList>
    </citation>
    <scope>NUCLEOTIDE SEQUENCE</scope>
</reference>
<sequence length="594" mass="66879">LFTTLRVNSPSFSGRIVPLFDSMLIQQGEGSGTPTEPHHTPSQEAQPSSPTHISTLSIPTVIPIPTVTQSEPTPLRHYTRRARIAQSFALSPVADKPASPVRDVSEGEACPTDSGFIADQDRATIAKSSTLPHDTAPRVTSSAAIEGSMQQTINELTAHCTSLQRQHSELLVQFTAQEGMIDEEEGITGRVSSNTKEIRMDEGEVTVERTSEDTKEMATVLTSMDAATVPAGGIDVPTGSYFILTAGPPVVDIYTGSDAVLTASPIVATATIVTPYSRRKGKEVMVESDTPKKQWLQEQFDAQVVRELEEQQEREDKRMTEQIARDAEVARIHAEEEIQGMIDSLDRTNETIAKNNLGWKVKDFKGMTFEEIEAKFAAVWKLVEDFIPMGSKEEAERLKTKGFNLKQEKAKKQKTSEEVPDKEKSPKEIPEEKKVHIEGQRSYWKIIRLGGSSAYYQFFVDLLKHLDREDLNQLWVLVKEYLSIRPALSDKEIELWVELKRLYEPDPEDQLWAETQNYMHAPIEWKLYDLSGVHHVTAKDKDIFMLVEKDYPLRKGLALVMISYKLQVENYSQMTEDLIRQIYNIANSPRQQGS</sequence>
<feature type="region of interest" description="Disordered" evidence="1">
    <location>
        <begin position="95"/>
        <end position="115"/>
    </location>
</feature>
<organism evidence="2">
    <name type="scientific">Tanacetum cinerariifolium</name>
    <name type="common">Dalmatian daisy</name>
    <name type="synonym">Chrysanthemum cinerariifolium</name>
    <dbReference type="NCBI Taxonomy" id="118510"/>
    <lineage>
        <taxon>Eukaryota</taxon>
        <taxon>Viridiplantae</taxon>
        <taxon>Streptophyta</taxon>
        <taxon>Embryophyta</taxon>
        <taxon>Tracheophyta</taxon>
        <taxon>Spermatophyta</taxon>
        <taxon>Magnoliopsida</taxon>
        <taxon>eudicotyledons</taxon>
        <taxon>Gunneridae</taxon>
        <taxon>Pentapetalae</taxon>
        <taxon>asterids</taxon>
        <taxon>campanulids</taxon>
        <taxon>Asterales</taxon>
        <taxon>Asteraceae</taxon>
        <taxon>Asteroideae</taxon>
        <taxon>Anthemideae</taxon>
        <taxon>Anthemidinae</taxon>
        <taxon>Tanacetum</taxon>
    </lineage>
</organism>
<feature type="compositionally biased region" description="Polar residues" evidence="1">
    <location>
        <begin position="42"/>
        <end position="52"/>
    </location>
</feature>
<evidence type="ECO:0000313" key="2">
    <source>
        <dbReference type="EMBL" id="GEZ83891.1"/>
    </source>
</evidence>
<feature type="non-terminal residue" evidence="2">
    <location>
        <position position="1"/>
    </location>
</feature>
<gene>
    <name evidence="2" type="ORF">Tci_555864</name>
</gene>
<feature type="region of interest" description="Disordered" evidence="1">
    <location>
        <begin position="406"/>
        <end position="432"/>
    </location>
</feature>
<evidence type="ECO:0000256" key="1">
    <source>
        <dbReference type="SAM" id="MobiDB-lite"/>
    </source>
</evidence>
<dbReference type="EMBL" id="BKCJ010330572">
    <property type="protein sequence ID" value="GEZ83891.1"/>
    <property type="molecule type" value="Genomic_DNA"/>
</dbReference>
<protein>
    <submittedName>
        <fullName evidence="2">Uncharacterized protein</fullName>
    </submittedName>
</protein>
<name>A0A699IQD1_TANCI</name>
<feature type="region of interest" description="Disordered" evidence="1">
    <location>
        <begin position="26"/>
        <end position="52"/>
    </location>
</feature>
<accession>A0A699IQD1</accession>
<dbReference type="AlphaFoldDB" id="A0A699IQD1"/>